<dbReference type="PhylomeDB" id="D6WE03"/>
<evidence type="ECO:0000313" key="3">
    <source>
        <dbReference type="EMBL" id="EFA01186.1"/>
    </source>
</evidence>
<feature type="domain" description="Transposase Tc1-like" evidence="2">
    <location>
        <begin position="70"/>
        <end position="137"/>
    </location>
</feature>
<dbReference type="OMA" id="AHEHENW"/>
<gene>
    <name evidence="3" type="primary">GLEAN_10512</name>
    <name evidence="3" type="ORF">TcasGA2_TC010512</name>
</gene>
<dbReference type="Proteomes" id="UP000007266">
    <property type="component" value="Linkage group 3"/>
</dbReference>
<dbReference type="Pfam" id="PF01498">
    <property type="entry name" value="HTH_Tnp_Tc3_2"/>
    <property type="match status" value="1"/>
</dbReference>
<proteinExistence type="predicted"/>
<dbReference type="AlphaFoldDB" id="D6WE03"/>
<dbReference type="HOGENOM" id="CLU_033666_16_3_1"/>
<evidence type="ECO:0000259" key="2">
    <source>
        <dbReference type="Pfam" id="PF01498"/>
    </source>
</evidence>
<dbReference type="Gene3D" id="3.30.420.10">
    <property type="entry name" value="Ribonuclease H-like superfamily/Ribonuclease H"/>
    <property type="match status" value="1"/>
</dbReference>
<name>D6WE03_TRICA</name>
<dbReference type="EMBL" id="KQ971324">
    <property type="protein sequence ID" value="EFA01186.1"/>
    <property type="molecule type" value="Genomic_DNA"/>
</dbReference>
<evidence type="ECO:0000313" key="4">
    <source>
        <dbReference type="Proteomes" id="UP000007266"/>
    </source>
</evidence>
<dbReference type="GO" id="GO:0006313">
    <property type="term" value="P:DNA transposition"/>
    <property type="evidence" value="ECO:0007669"/>
    <property type="project" value="InterPro"/>
</dbReference>
<dbReference type="InterPro" id="IPR009057">
    <property type="entry name" value="Homeodomain-like_sf"/>
</dbReference>
<dbReference type="STRING" id="7070.D6WE03"/>
<comment type="subcellular location">
    <subcellularLocation>
        <location evidence="1">Nucleus</location>
    </subcellularLocation>
</comment>
<dbReference type="SUPFAM" id="SSF46689">
    <property type="entry name" value="Homeodomain-like"/>
    <property type="match status" value="1"/>
</dbReference>
<protein>
    <submittedName>
        <fullName evidence="3">Transposable element Tc3 transposase-like Protein</fullName>
    </submittedName>
</protein>
<dbReference type="InParanoid" id="D6WE03"/>
<evidence type="ECO:0000256" key="1">
    <source>
        <dbReference type="ARBA" id="ARBA00004123"/>
    </source>
</evidence>
<keyword evidence="4" id="KW-1185">Reference proteome</keyword>
<sequence>MILHSTDAARAIALLQDRRSQYYAARVLGVSRCSVQRAVERFRETGSYTRRVGSGRRRCTTARDDHFLTLQVLRNRDTTAVAVRNSLEKVRGVAISERTVRRRLNEEGLLARTPANGPKLTREHRVERLRFAHEHENWGTRDWSRVLFSDESKF</sequence>
<reference evidence="3 4" key="1">
    <citation type="journal article" date="2008" name="Nature">
        <title>The genome of the model beetle and pest Tribolium castaneum.</title>
        <authorList>
            <consortium name="Tribolium Genome Sequencing Consortium"/>
            <person name="Richards S."/>
            <person name="Gibbs R.A."/>
            <person name="Weinstock G.M."/>
            <person name="Brown S.J."/>
            <person name="Denell R."/>
            <person name="Beeman R.W."/>
            <person name="Gibbs R."/>
            <person name="Beeman R.W."/>
            <person name="Brown S.J."/>
            <person name="Bucher G."/>
            <person name="Friedrich M."/>
            <person name="Grimmelikhuijzen C.J."/>
            <person name="Klingler M."/>
            <person name="Lorenzen M."/>
            <person name="Richards S."/>
            <person name="Roth S."/>
            <person name="Schroder R."/>
            <person name="Tautz D."/>
            <person name="Zdobnov E.M."/>
            <person name="Muzny D."/>
            <person name="Gibbs R.A."/>
            <person name="Weinstock G.M."/>
            <person name="Attaway T."/>
            <person name="Bell S."/>
            <person name="Buhay C.J."/>
            <person name="Chandrabose M.N."/>
            <person name="Chavez D."/>
            <person name="Clerk-Blankenburg K.P."/>
            <person name="Cree A."/>
            <person name="Dao M."/>
            <person name="Davis C."/>
            <person name="Chacko J."/>
            <person name="Dinh H."/>
            <person name="Dugan-Rocha S."/>
            <person name="Fowler G."/>
            <person name="Garner T.T."/>
            <person name="Garnes J."/>
            <person name="Gnirke A."/>
            <person name="Hawes A."/>
            <person name="Hernandez J."/>
            <person name="Hines S."/>
            <person name="Holder M."/>
            <person name="Hume J."/>
            <person name="Jhangiani S.N."/>
            <person name="Joshi V."/>
            <person name="Khan Z.M."/>
            <person name="Jackson L."/>
            <person name="Kovar C."/>
            <person name="Kowis A."/>
            <person name="Lee S."/>
            <person name="Lewis L.R."/>
            <person name="Margolis J."/>
            <person name="Morgan M."/>
            <person name="Nazareth L.V."/>
            <person name="Nguyen N."/>
            <person name="Okwuonu G."/>
            <person name="Parker D."/>
            <person name="Richards S."/>
            <person name="Ruiz S.J."/>
            <person name="Santibanez J."/>
            <person name="Savard J."/>
            <person name="Scherer S.E."/>
            <person name="Schneider B."/>
            <person name="Sodergren E."/>
            <person name="Tautz D."/>
            <person name="Vattahil S."/>
            <person name="Villasana D."/>
            <person name="White C.S."/>
            <person name="Wright R."/>
            <person name="Park Y."/>
            <person name="Beeman R.W."/>
            <person name="Lord J."/>
            <person name="Oppert B."/>
            <person name="Lorenzen M."/>
            <person name="Brown S."/>
            <person name="Wang L."/>
            <person name="Savard J."/>
            <person name="Tautz D."/>
            <person name="Richards S."/>
            <person name="Weinstock G."/>
            <person name="Gibbs R.A."/>
            <person name="Liu Y."/>
            <person name="Worley K."/>
            <person name="Weinstock G."/>
            <person name="Elsik C.G."/>
            <person name="Reese J.T."/>
            <person name="Elhaik E."/>
            <person name="Landan G."/>
            <person name="Graur D."/>
            <person name="Arensburger P."/>
            <person name="Atkinson P."/>
            <person name="Beeman R.W."/>
            <person name="Beidler J."/>
            <person name="Brown S.J."/>
            <person name="Demuth J.P."/>
            <person name="Drury D.W."/>
            <person name="Du Y.Z."/>
            <person name="Fujiwara H."/>
            <person name="Lorenzen M."/>
            <person name="Maselli V."/>
            <person name="Osanai M."/>
            <person name="Park Y."/>
            <person name="Robertson H.M."/>
            <person name="Tu Z."/>
            <person name="Wang J.J."/>
            <person name="Wang S."/>
            <person name="Richards S."/>
            <person name="Song H."/>
            <person name="Zhang L."/>
            <person name="Sodergren E."/>
            <person name="Werner D."/>
            <person name="Stanke M."/>
            <person name="Morgenstern B."/>
            <person name="Solovyev V."/>
            <person name="Kosarev P."/>
            <person name="Brown G."/>
            <person name="Chen H.C."/>
            <person name="Ermolaeva O."/>
            <person name="Hlavina W."/>
            <person name="Kapustin Y."/>
            <person name="Kiryutin B."/>
            <person name="Kitts P."/>
            <person name="Maglott D."/>
            <person name="Pruitt K."/>
            <person name="Sapojnikov V."/>
            <person name="Souvorov A."/>
            <person name="Mackey A.J."/>
            <person name="Waterhouse R.M."/>
            <person name="Wyder S."/>
            <person name="Zdobnov E.M."/>
            <person name="Zdobnov E.M."/>
            <person name="Wyder S."/>
            <person name="Kriventseva E.V."/>
            <person name="Kadowaki T."/>
            <person name="Bork P."/>
            <person name="Aranda M."/>
            <person name="Bao R."/>
            <person name="Beermann A."/>
            <person name="Berns N."/>
            <person name="Bolognesi R."/>
            <person name="Bonneton F."/>
            <person name="Bopp D."/>
            <person name="Brown S.J."/>
            <person name="Bucher G."/>
            <person name="Butts T."/>
            <person name="Chaumot A."/>
            <person name="Denell R.E."/>
            <person name="Ferrier D.E."/>
            <person name="Friedrich M."/>
            <person name="Gordon C.M."/>
            <person name="Jindra M."/>
            <person name="Klingler M."/>
            <person name="Lan Q."/>
            <person name="Lattorff H.M."/>
            <person name="Laudet V."/>
            <person name="von Levetsow C."/>
            <person name="Liu Z."/>
            <person name="Lutz R."/>
            <person name="Lynch J.A."/>
            <person name="da Fonseca R.N."/>
            <person name="Posnien N."/>
            <person name="Reuter R."/>
            <person name="Roth S."/>
            <person name="Savard J."/>
            <person name="Schinko J.B."/>
            <person name="Schmitt C."/>
            <person name="Schoppmeier M."/>
            <person name="Schroder R."/>
            <person name="Shippy T.D."/>
            <person name="Simonnet F."/>
            <person name="Marques-Souza H."/>
            <person name="Tautz D."/>
            <person name="Tomoyasu Y."/>
            <person name="Trauner J."/>
            <person name="Van der Zee M."/>
            <person name="Vervoort M."/>
            <person name="Wittkopp N."/>
            <person name="Wimmer E.A."/>
            <person name="Yang X."/>
            <person name="Jones A.K."/>
            <person name="Sattelle D.B."/>
            <person name="Ebert P.R."/>
            <person name="Nelson D."/>
            <person name="Scott J.G."/>
            <person name="Beeman R.W."/>
            <person name="Muthukrishnan S."/>
            <person name="Kramer K.J."/>
            <person name="Arakane Y."/>
            <person name="Beeman R.W."/>
            <person name="Zhu Q."/>
            <person name="Hogenkamp D."/>
            <person name="Dixit R."/>
            <person name="Oppert B."/>
            <person name="Jiang H."/>
            <person name="Zou Z."/>
            <person name="Marshall J."/>
            <person name="Elpidina E."/>
            <person name="Vinokurov K."/>
            <person name="Oppert C."/>
            <person name="Zou Z."/>
            <person name="Evans J."/>
            <person name="Lu Z."/>
            <person name="Zhao P."/>
            <person name="Sumathipala N."/>
            <person name="Altincicek B."/>
            <person name="Vilcinskas A."/>
            <person name="Williams M."/>
            <person name="Hultmark D."/>
            <person name="Hetru C."/>
            <person name="Jiang H."/>
            <person name="Grimmelikhuijzen C.J."/>
            <person name="Hauser F."/>
            <person name="Cazzamali G."/>
            <person name="Williamson M."/>
            <person name="Park Y."/>
            <person name="Li B."/>
            <person name="Tanaka Y."/>
            <person name="Predel R."/>
            <person name="Neupert S."/>
            <person name="Schachtner J."/>
            <person name="Verleyen P."/>
            <person name="Raible F."/>
            <person name="Bork P."/>
            <person name="Friedrich M."/>
            <person name="Walden K.K."/>
            <person name="Robertson H.M."/>
            <person name="Angeli S."/>
            <person name="Foret S."/>
            <person name="Bucher G."/>
            <person name="Schuetz S."/>
            <person name="Maleszka R."/>
            <person name="Wimmer E.A."/>
            <person name="Beeman R.W."/>
            <person name="Lorenzen M."/>
            <person name="Tomoyasu Y."/>
            <person name="Miller S.C."/>
            <person name="Grossmann D."/>
            <person name="Bucher G."/>
        </authorList>
    </citation>
    <scope>NUCLEOTIDE SEQUENCE [LARGE SCALE GENOMIC DNA]</scope>
    <source>
        <strain evidence="3 4">Georgia GA2</strain>
    </source>
</reference>
<organism evidence="3 4">
    <name type="scientific">Tribolium castaneum</name>
    <name type="common">Red flour beetle</name>
    <dbReference type="NCBI Taxonomy" id="7070"/>
    <lineage>
        <taxon>Eukaryota</taxon>
        <taxon>Metazoa</taxon>
        <taxon>Ecdysozoa</taxon>
        <taxon>Arthropoda</taxon>
        <taxon>Hexapoda</taxon>
        <taxon>Insecta</taxon>
        <taxon>Pterygota</taxon>
        <taxon>Neoptera</taxon>
        <taxon>Endopterygota</taxon>
        <taxon>Coleoptera</taxon>
        <taxon>Polyphaga</taxon>
        <taxon>Cucujiformia</taxon>
        <taxon>Tenebrionidae</taxon>
        <taxon>Tenebrionidae incertae sedis</taxon>
        <taxon>Tribolium</taxon>
    </lineage>
</organism>
<dbReference type="GO" id="GO:0005634">
    <property type="term" value="C:nucleus"/>
    <property type="evidence" value="ECO:0007669"/>
    <property type="project" value="UniProtKB-SubCell"/>
</dbReference>
<dbReference type="GO" id="GO:0003677">
    <property type="term" value="F:DNA binding"/>
    <property type="evidence" value="ECO:0007669"/>
    <property type="project" value="InterPro"/>
</dbReference>
<dbReference type="InterPro" id="IPR002492">
    <property type="entry name" value="Transposase_Tc1-like"/>
</dbReference>
<accession>D6WE03</accession>
<reference evidence="3 4" key="2">
    <citation type="journal article" date="2010" name="Nucleic Acids Res.">
        <title>BeetleBase in 2010: revisions to provide comprehensive genomic information for Tribolium castaneum.</title>
        <authorList>
            <person name="Kim H.S."/>
            <person name="Murphy T."/>
            <person name="Xia J."/>
            <person name="Caragea D."/>
            <person name="Park Y."/>
            <person name="Beeman R.W."/>
            <person name="Lorenzen M.D."/>
            <person name="Butcher S."/>
            <person name="Manak J.R."/>
            <person name="Brown S.J."/>
        </authorList>
    </citation>
    <scope>GENOME REANNOTATION</scope>
    <source>
        <strain evidence="3 4">Georgia GA2</strain>
    </source>
</reference>
<dbReference type="GO" id="GO:0015074">
    <property type="term" value="P:DNA integration"/>
    <property type="evidence" value="ECO:0007669"/>
    <property type="project" value="InterPro"/>
</dbReference>
<dbReference type="InterPro" id="IPR036397">
    <property type="entry name" value="RNaseH_sf"/>
</dbReference>